<dbReference type="InterPro" id="IPR045121">
    <property type="entry name" value="CoAse"/>
</dbReference>
<evidence type="ECO:0000256" key="4">
    <source>
        <dbReference type="ARBA" id="ARBA00022801"/>
    </source>
</evidence>
<dbReference type="Pfam" id="PF00293">
    <property type="entry name" value="NUDIX"/>
    <property type="match status" value="1"/>
</dbReference>
<dbReference type="CDD" id="cd03426">
    <property type="entry name" value="NUDIX_CoAse_Nudt7"/>
    <property type="match status" value="1"/>
</dbReference>
<protein>
    <submittedName>
        <fullName evidence="8">CoA pyrophosphatase</fullName>
    </submittedName>
</protein>
<organism evidence="8 9">
    <name type="scientific">Brevibacillus laterosporus</name>
    <name type="common">Bacillus laterosporus</name>
    <dbReference type="NCBI Taxonomy" id="1465"/>
    <lineage>
        <taxon>Bacteria</taxon>
        <taxon>Bacillati</taxon>
        <taxon>Bacillota</taxon>
        <taxon>Bacilli</taxon>
        <taxon>Bacillales</taxon>
        <taxon>Paenibacillaceae</taxon>
        <taxon>Brevibacillus</taxon>
    </lineage>
</organism>
<dbReference type="PANTHER" id="PTHR12992:SF11">
    <property type="entry name" value="MITOCHONDRIAL COENZYME A DIPHOSPHATASE NUDT8"/>
    <property type="match status" value="1"/>
</dbReference>
<evidence type="ECO:0000256" key="1">
    <source>
        <dbReference type="ARBA" id="ARBA00001936"/>
    </source>
</evidence>
<sequence length="214" mass="24803">MDDRQIESVIKQISTRQRGILGQEESRRTAVLVPLIRNERGEWSILFEKRASTLRSQAGEICFPGGHIEPSDHNEWEAARRETSEELALDPDKIMYAGDLDILVLSSSLLIYPYVGFVHTKISELTPNPDEVEEVFAVSLQTLLGTIPDRFDIDLRFEPGEDFPYHLIANGRNYKWRHGKLPEYFYEAEGHIIWGLTARILMHFLQFFRKQSKK</sequence>
<comment type="cofactor">
    <cofactor evidence="2">
        <name>Mg(2+)</name>
        <dbReference type="ChEBI" id="CHEBI:18420"/>
    </cofactor>
</comment>
<dbReference type="InterPro" id="IPR000086">
    <property type="entry name" value="NUDIX_hydrolase_dom"/>
</dbReference>
<evidence type="ECO:0000313" key="8">
    <source>
        <dbReference type="EMBL" id="MCZ0806191.1"/>
    </source>
</evidence>
<keyword evidence="4" id="KW-0378">Hydrolase</keyword>
<evidence type="ECO:0000256" key="2">
    <source>
        <dbReference type="ARBA" id="ARBA00001946"/>
    </source>
</evidence>
<dbReference type="GO" id="GO:0010945">
    <property type="term" value="F:coenzyme A diphosphatase activity"/>
    <property type="evidence" value="ECO:0007669"/>
    <property type="project" value="InterPro"/>
</dbReference>
<dbReference type="GO" id="GO:0046872">
    <property type="term" value="F:metal ion binding"/>
    <property type="evidence" value="ECO:0007669"/>
    <property type="project" value="UniProtKB-KW"/>
</dbReference>
<feature type="domain" description="Nudix hydrolase" evidence="7">
    <location>
        <begin position="26"/>
        <end position="161"/>
    </location>
</feature>
<name>A0AAP3G7E4_BRELA</name>
<proteinExistence type="predicted"/>
<keyword evidence="6" id="KW-0464">Manganese</keyword>
<comment type="caution">
    <text evidence="8">The sequence shown here is derived from an EMBL/GenBank/DDBJ whole genome shotgun (WGS) entry which is preliminary data.</text>
</comment>
<dbReference type="PROSITE" id="PS51462">
    <property type="entry name" value="NUDIX"/>
    <property type="match status" value="1"/>
</dbReference>
<accession>A0AAP3G7E4</accession>
<evidence type="ECO:0000259" key="7">
    <source>
        <dbReference type="PROSITE" id="PS51462"/>
    </source>
</evidence>
<dbReference type="AlphaFoldDB" id="A0AAP3G7E4"/>
<reference evidence="8" key="1">
    <citation type="submission" date="2022-09" db="EMBL/GenBank/DDBJ databases">
        <title>Genome analysis and characterization of larvicidal activity of Brevibacillus strains.</title>
        <authorList>
            <person name="Patrusheva E.V."/>
            <person name="Izotova A.O."/>
            <person name="Toshchakov S.V."/>
            <person name="Sineoky S.P."/>
        </authorList>
    </citation>
    <scope>NUCLEOTIDE SEQUENCE</scope>
    <source>
        <strain evidence="8">VKPM_B-13247</strain>
    </source>
</reference>
<dbReference type="SUPFAM" id="SSF55811">
    <property type="entry name" value="Nudix"/>
    <property type="match status" value="1"/>
</dbReference>
<keyword evidence="5" id="KW-0460">Magnesium</keyword>
<dbReference type="PANTHER" id="PTHR12992">
    <property type="entry name" value="NUDIX HYDROLASE"/>
    <property type="match status" value="1"/>
</dbReference>
<comment type="cofactor">
    <cofactor evidence="1">
        <name>Mn(2+)</name>
        <dbReference type="ChEBI" id="CHEBI:29035"/>
    </cofactor>
</comment>
<dbReference type="RefSeq" id="WP_104148766.1">
    <property type="nucleotide sequence ID" value="NZ_JANSGW010000005.1"/>
</dbReference>
<dbReference type="Proteomes" id="UP001077662">
    <property type="component" value="Unassembled WGS sequence"/>
</dbReference>
<dbReference type="Gene3D" id="3.90.79.10">
    <property type="entry name" value="Nucleoside Triphosphate Pyrophosphohydrolase"/>
    <property type="match status" value="1"/>
</dbReference>
<keyword evidence="3" id="KW-0479">Metal-binding</keyword>
<evidence type="ECO:0000256" key="3">
    <source>
        <dbReference type="ARBA" id="ARBA00022723"/>
    </source>
</evidence>
<evidence type="ECO:0000256" key="5">
    <source>
        <dbReference type="ARBA" id="ARBA00022842"/>
    </source>
</evidence>
<gene>
    <name evidence="8" type="ORF">O0554_04530</name>
</gene>
<evidence type="ECO:0000313" key="9">
    <source>
        <dbReference type="Proteomes" id="UP001077662"/>
    </source>
</evidence>
<dbReference type="EMBL" id="JAPTNE010000005">
    <property type="protein sequence ID" value="MCZ0806191.1"/>
    <property type="molecule type" value="Genomic_DNA"/>
</dbReference>
<evidence type="ECO:0000256" key="6">
    <source>
        <dbReference type="ARBA" id="ARBA00023211"/>
    </source>
</evidence>
<dbReference type="InterPro" id="IPR015797">
    <property type="entry name" value="NUDIX_hydrolase-like_dom_sf"/>
</dbReference>